<dbReference type="GeneID" id="89928889"/>
<accession>A0AAV9P4D7</accession>
<sequence>MFSFKKKHQSVAEIHLTAQDGGVITESGEIVHRSNEDIVGNAVFKLRQGERFTHSKVLLRGIVTTTTETSPSGSLQPRWRTEKLPLLAVAVQSKAQPDFRAENGIINIPFRFNLDECKRSSDVQDLPPSVDWKQDTKWWSSLKQSDGAAQYSIDYSITASACCESKLIASTTRKLSVLPVAEEQPPPYDPNSLSRPGEYFTVSSPRPSKARRRTAGHQFQVAAQEPSPLRLDVSGHTLQTSVAIPLVIKLTPQDNGDLDEKSIPAQCSLKAQLVTRTFITPNHSRTIPTMERIAADEDARVRTMRNNEQSFTFSLSGWQQYGEGTAQRTSTQRAFLTNTGTSEHFAITRLPFLFNIDSPTRLSPTFFTPLLSRQHAIELKFTFLQSSRTLELSLPLQAVHEAGPVDVSMRKQFLQTETK</sequence>
<reference evidence="1 2" key="1">
    <citation type="submission" date="2023-08" db="EMBL/GenBank/DDBJ databases">
        <title>Black Yeasts Isolated from many extreme environments.</title>
        <authorList>
            <person name="Coleine C."/>
            <person name="Stajich J.E."/>
            <person name="Selbmann L."/>
        </authorList>
    </citation>
    <scope>NUCLEOTIDE SEQUENCE [LARGE SCALE GENOMIC DNA]</scope>
    <source>
        <strain evidence="1 2">CCFEE 5935</strain>
    </source>
</reference>
<dbReference type="AlphaFoldDB" id="A0AAV9P4D7"/>
<evidence type="ECO:0008006" key="3">
    <source>
        <dbReference type="Google" id="ProtNLM"/>
    </source>
</evidence>
<evidence type="ECO:0000313" key="2">
    <source>
        <dbReference type="Proteomes" id="UP001337655"/>
    </source>
</evidence>
<dbReference type="Proteomes" id="UP001337655">
    <property type="component" value="Unassembled WGS sequence"/>
</dbReference>
<dbReference type="RefSeq" id="XP_064656632.1">
    <property type="nucleotide sequence ID" value="XM_064804790.1"/>
</dbReference>
<proteinExistence type="predicted"/>
<keyword evidence="2" id="KW-1185">Reference proteome</keyword>
<dbReference type="EMBL" id="JAVRRT010000012">
    <property type="protein sequence ID" value="KAK5166824.1"/>
    <property type="molecule type" value="Genomic_DNA"/>
</dbReference>
<comment type="caution">
    <text evidence="1">The sequence shown here is derived from an EMBL/GenBank/DDBJ whole genome shotgun (WGS) entry which is preliminary data.</text>
</comment>
<evidence type="ECO:0000313" key="1">
    <source>
        <dbReference type="EMBL" id="KAK5166824.1"/>
    </source>
</evidence>
<organism evidence="1 2">
    <name type="scientific">Saxophila tyrrhenica</name>
    <dbReference type="NCBI Taxonomy" id="1690608"/>
    <lineage>
        <taxon>Eukaryota</taxon>
        <taxon>Fungi</taxon>
        <taxon>Dikarya</taxon>
        <taxon>Ascomycota</taxon>
        <taxon>Pezizomycotina</taxon>
        <taxon>Dothideomycetes</taxon>
        <taxon>Dothideomycetidae</taxon>
        <taxon>Mycosphaerellales</taxon>
        <taxon>Extremaceae</taxon>
        <taxon>Saxophila</taxon>
    </lineage>
</organism>
<protein>
    <recommendedName>
        <fullName evidence="3">Arrestin-like N-terminal domain-containing protein</fullName>
    </recommendedName>
</protein>
<name>A0AAV9P4D7_9PEZI</name>
<gene>
    <name evidence="1" type="ORF">LTR77_007553</name>
</gene>